<reference evidence="3 4" key="1">
    <citation type="submission" date="2016-08" db="EMBL/GenBank/DDBJ databases">
        <title>A new outlook on sporulation: Clostridium algidixylanolyticum.</title>
        <authorList>
            <person name="Poppleton D.I."/>
            <person name="Gribaldo S."/>
        </authorList>
    </citation>
    <scope>NUCLEOTIDE SEQUENCE [LARGE SCALE GENOMIC DNA]</scope>
    <source>
        <strain evidence="3 4">SPL73</strain>
    </source>
</reference>
<protein>
    <recommendedName>
        <fullName evidence="5">FlxA-like protein</fullName>
    </recommendedName>
</protein>
<dbReference type="RefSeq" id="WP_120195545.1">
    <property type="nucleotide sequence ID" value="NZ_MCIA01000005.1"/>
</dbReference>
<gene>
    <name evidence="3" type="ORF">BET01_13215</name>
</gene>
<organism evidence="3 4">
    <name type="scientific">Lacrimispora algidixylanolytica</name>
    <dbReference type="NCBI Taxonomy" id="94868"/>
    <lineage>
        <taxon>Bacteria</taxon>
        <taxon>Bacillati</taxon>
        <taxon>Bacillota</taxon>
        <taxon>Clostridia</taxon>
        <taxon>Lachnospirales</taxon>
        <taxon>Lachnospiraceae</taxon>
        <taxon>Lacrimispora</taxon>
    </lineage>
</organism>
<dbReference type="EMBL" id="MCIA01000005">
    <property type="protein sequence ID" value="RKD33826.1"/>
    <property type="molecule type" value="Genomic_DNA"/>
</dbReference>
<name>A0A419T8V6_9FIRM</name>
<feature type="compositionally biased region" description="Basic and acidic residues" evidence="2">
    <location>
        <begin position="237"/>
        <end position="248"/>
    </location>
</feature>
<proteinExistence type="predicted"/>
<feature type="compositionally biased region" description="Basic and acidic residues" evidence="2">
    <location>
        <begin position="202"/>
        <end position="221"/>
    </location>
</feature>
<keyword evidence="4" id="KW-1185">Reference proteome</keyword>
<dbReference type="OrthoDB" id="1907538at2"/>
<evidence type="ECO:0000256" key="1">
    <source>
        <dbReference type="SAM" id="Coils"/>
    </source>
</evidence>
<comment type="caution">
    <text evidence="3">The sequence shown here is derived from an EMBL/GenBank/DDBJ whole genome shotgun (WGS) entry which is preliminary data.</text>
</comment>
<dbReference type="Proteomes" id="UP000284277">
    <property type="component" value="Unassembled WGS sequence"/>
</dbReference>
<evidence type="ECO:0000313" key="3">
    <source>
        <dbReference type="EMBL" id="RKD33826.1"/>
    </source>
</evidence>
<evidence type="ECO:0008006" key="5">
    <source>
        <dbReference type="Google" id="ProtNLM"/>
    </source>
</evidence>
<feature type="coiled-coil region" evidence="1">
    <location>
        <begin position="47"/>
        <end position="107"/>
    </location>
</feature>
<keyword evidence="1" id="KW-0175">Coiled coil</keyword>
<accession>A0A419T8V6</accession>
<feature type="region of interest" description="Disordered" evidence="2">
    <location>
        <begin position="202"/>
        <end position="248"/>
    </location>
</feature>
<evidence type="ECO:0000313" key="4">
    <source>
        <dbReference type="Proteomes" id="UP000284277"/>
    </source>
</evidence>
<evidence type="ECO:0000256" key="2">
    <source>
        <dbReference type="SAM" id="MobiDB-lite"/>
    </source>
</evidence>
<sequence length="248" mass="27333">MYIGTLNASPRGLNIQSINQSAAIKNEALNGIKADRTKTDMIAVSPMGKKQSMIEQLMKQKESLQERKESLMNSAAENGTSGLDMQLKEYEQQMKDIDQQILQLQSKDKDEKETEDNTGKIYEKPKTKEEIEVSQLDDLTALSNGTDHAKVITSAKNQLDGQIKVLNAEVHSINGSTTSKLEKISQLKSRSNKISSEIAEKLGDSLDTISERHEDAAKPENETQTNGTENPLSSADSTDKSETDDSQS</sequence>
<dbReference type="AlphaFoldDB" id="A0A419T8V6"/>
<feature type="compositionally biased region" description="Polar residues" evidence="2">
    <location>
        <begin position="222"/>
        <end position="236"/>
    </location>
</feature>